<organism evidence="2">
    <name type="scientific">Cucumis melo</name>
    <name type="common">Muskmelon</name>
    <dbReference type="NCBI Taxonomy" id="3656"/>
    <lineage>
        <taxon>Eukaryota</taxon>
        <taxon>Viridiplantae</taxon>
        <taxon>Streptophyta</taxon>
        <taxon>Embryophyta</taxon>
        <taxon>Tracheophyta</taxon>
        <taxon>Spermatophyta</taxon>
        <taxon>Magnoliopsida</taxon>
        <taxon>eudicotyledons</taxon>
        <taxon>Gunneridae</taxon>
        <taxon>Pentapetalae</taxon>
        <taxon>rosids</taxon>
        <taxon>fabids</taxon>
        <taxon>Cucurbitales</taxon>
        <taxon>Cucurbitaceae</taxon>
        <taxon>Benincaseae</taxon>
        <taxon>Cucumis</taxon>
    </lineage>
</organism>
<evidence type="ECO:0000256" key="1">
    <source>
        <dbReference type="SAM" id="MobiDB-lite"/>
    </source>
</evidence>
<proteinExistence type="predicted"/>
<sequence>PPAVSVSTTSNTSSSVPSGATHKVRGKPKIVAAIAGLLCLSSRAAEVTASRTRAAILVR</sequence>
<name>A0A9I9E3D9_CUCME</name>
<accession>A0A9I9E3D9</accession>
<dbReference type="AlphaFoldDB" id="A0A9I9E3D9"/>
<evidence type="ECO:0000313" key="2">
    <source>
        <dbReference type="EnsemblPlants" id="MELO3C028073.2.1"/>
    </source>
</evidence>
<dbReference type="Gramene" id="MELO3C028073.2.1">
    <property type="protein sequence ID" value="MELO3C028073.2.1"/>
    <property type="gene ID" value="MELO3C028073.2"/>
</dbReference>
<feature type="region of interest" description="Disordered" evidence="1">
    <location>
        <begin position="1"/>
        <end position="24"/>
    </location>
</feature>
<protein>
    <submittedName>
        <fullName evidence="2">Uncharacterized protein</fullName>
    </submittedName>
</protein>
<feature type="compositionally biased region" description="Low complexity" evidence="1">
    <location>
        <begin position="1"/>
        <end position="18"/>
    </location>
</feature>
<dbReference type="EnsemblPlants" id="MELO3C028073.2.1">
    <property type="protein sequence ID" value="MELO3C028073.2.1"/>
    <property type="gene ID" value="MELO3C028073.2"/>
</dbReference>
<reference evidence="2" key="1">
    <citation type="submission" date="2023-03" db="UniProtKB">
        <authorList>
            <consortium name="EnsemblPlants"/>
        </authorList>
    </citation>
    <scope>IDENTIFICATION</scope>
</reference>